<dbReference type="Gene3D" id="3.90.1750.20">
    <property type="entry name" value="Putative Large Serine Recombinase, Chain B, Domain 2"/>
    <property type="match status" value="1"/>
</dbReference>
<dbReference type="InterPro" id="IPR050639">
    <property type="entry name" value="SSR_resolvase"/>
</dbReference>
<dbReference type="Pfam" id="PF13408">
    <property type="entry name" value="Zn_ribbon_recom"/>
    <property type="match status" value="1"/>
</dbReference>
<reference evidence="5" key="1">
    <citation type="submission" date="2018-03" db="EMBL/GenBank/DDBJ databases">
        <title>Lachnoclostridium SNUG30370 gen.nov., sp.nov., isolated from human faeces.</title>
        <authorList>
            <person name="Seo B."/>
            <person name="Jeon K."/>
            <person name="Ko G."/>
        </authorList>
    </citation>
    <scope>NUCLEOTIDE SEQUENCE [LARGE SCALE GENOMIC DNA]</scope>
    <source>
        <strain evidence="5">SNUG30370</strain>
    </source>
</reference>
<proteinExistence type="predicted"/>
<dbReference type="GO" id="GO:0003677">
    <property type="term" value="F:DNA binding"/>
    <property type="evidence" value="ECO:0007669"/>
    <property type="project" value="InterPro"/>
</dbReference>
<dbReference type="Pfam" id="PF00239">
    <property type="entry name" value="Resolvase"/>
    <property type="match status" value="1"/>
</dbReference>
<evidence type="ECO:0000256" key="1">
    <source>
        <dbReference type="SAM" id="Coils"/>
    </source>
</evidence>
<keyword evidence="1" id="KW-0175">Coiled coil</keyword>
<evidence type="ECO:0000313" key="5">
    <source>
        <dbReference type="Proteomes" id="UP000241201"/>
    </source>
</evidence>
<evidence type="ECO:0000259" key="2">
    <source>
        <dbReference type="PROSITE" id="PS51736"/>
    </source>
</evidence>
<accession>A0A2T3FSL5</accession>
<evidence type="ECO:0000313" key="4">
    <source>
        <dbReference type="EMBL" id="PST38241.1"/>
    </source>
</evidence>
<dbReference type="PANTHER" id="PTHR30461">
    <property type="entry name" value="DNA-INVERTASE FROM LAMBDOID PROPHAGE"/>
    <property type="match status" value="1"/>
</dbReference>
<dbReference type="PANTHER" id="PTHR30461:SF23">
    <property type="entry name" value="DNA RECOMBINASE-RELATED"/>
    <property type="match status" value="1"/>
</dbReference>
<dbReference type="AlphaFoldDB" id="A0A2T3FSL5"/>
<dbReference type="Proteomes" id="UP000241201">
    <property type="component" value="Unassembled WGS sequence"/>
</dbReference>
<dbReference type="EMBL" id="PYLP01000016">
    <property type="protein sequence ID" value="PST38241.1"/>
    <property type="molecule type" value="Genomic_DNA"/>
</dbReference>
<dbReference type="SMART" id="SM00857">
    <property type="entry name" value="Resolvase"/>
    <property type="match status" value="1"/>
</dbReference>
<dbReference type="InterPro" id="IPR006119">
    <property type="entry name" value="Resolv_N"/>
</dbReference>
<evidence type="ECO:0000259" key="3">
    <source>
        <dbReference type="PROSITE" id="PS51737"/>
    </source>
</evidence>
<keyword evidence="5" id="KW-1185">Reference proteome</keyword>
<dbReference type="GO" id="GO:0000150">
    <property type="term" value="F:DNA strand exchange activity"/>
    <property type="evidence" value="ECO:0007669"/>
    <property type="project" value="InterPro"/>
</dbReference>
<comment type="caution">
    <text evidence="4">The sequence shown here is derived from an EMBL/GenBank/DDBJ whole genome shotgun (WGS) entry which is preliminary data.</text>
</comment>
<gene>
    <name evidence="4" type="ORF">C7U55_10440</name>
</gene>
<dbReference type="PROSITE" id="PS51736">
    <property type="entry name" value="RECOMBINASES_3"/>
    <property type="match status" value="1"/>
</dbReference>
<dbReference type="PROSITE" id="PS51737">
    <property type="entry name" value="RECOMBINASE_DNA_BIND"/>
    <property type="match status" value="1"/>
</dbReference>
<protein>
    <submittedName>
        <fullName evidence="4">Recombinase family protein</fullName>
    </submittedName>
</protein>
<feature type="domain" description="Recombinase" evidence="3">
    <location>
        <begin position="194"/>
        <end position="320"/>
    </location>
</feature>
<feature type="coiled-coil region" evidence="1">
    <location>
        <begin position="433"/>
        <end position="499"/>
    </location>
</feature>
<name>A0A2T3FSL5_9FIRM</name>
<dbReference type="RefSeq" id="WP_106988516.1">
    <property type="nucleotide sequence ID" value="NZ_PYLP01000016.1"/>
</dbReference>
<dbReference type="GeneID" id="77471508"/>
<dbReference type="Pfam" id="PF07508">
    <property type="entry name" value="Recombinase"/>
    <property type="match status" value="1"/>
</dbReference>
<dbReference type="InterPro" id="IPR025827">
    <property type="entry name" value="Zn_ribbon_recom_dom"/>
</dbReference>
<sequence>MNYIIRDDKEHETTAPKVKVIAPRKKFQPSYNDRQNRKIRVGAYCRVSTDSDEQELSYETQCEYYENHIGSHENWELVAIYSDEGITGTSTNKRSDFMRMIDDARAGKLDMIITKSITRFARNTVDSLMYLRILKEYNVDVYFEVENVHSLEANEMLLTILSSVAQQSSEDKSESIKWGYQRQFEKGKVYAANMYGYKSNRGTLDIIEEEAEVVREIFSKYLSGMSESKIARYLTENKVPKKNGSTKWNSGTIGRMLQNEKYSGDALLKKTFSIDFLHKKRYKNEGQKKMYFVENSHPAIVTKEVFKAAQVERTKRNMKSNDEKEAVESHYQNRYSSKNPLSNKIICSECGALYRRAVWTKRNKEKEPVWRCSNRLKNGKAICPNSVTLKEKPLMDALTSLINGKTKSKEKTRLELAKELSEYLNPKDIIEKKQKLNCELENVNSQINELLDKGMLLVARGVQDESQIEEHLAQCYQTKQMLKKELQKLDDKYNALKQGRQEKLLKTLEKNSNEHTVMTQEDLAVFIDRIVVKKDKIEIETIDDQKCELLLNQIS</sequence>
<dbReference type="SUPFAM" id="SSF53041">
    <property type="entry name" value="Resolvase-like"/>
    <property type="match status" value="1"/>
</dbReference>
<feature type="domain" description="Resolvase/invertase-type recombinase catalytic" evidence="2">
    <location>
        <begin position="40"/>
        <end position="187"/>
    </location>
</feature>
<dbReference type="InterPro" id="IPR011109">
    <property type="entry name" value="DNA_bind_recombinase_dom"/>
</dbReference>
<organism evidence="4 5">
    <name type="scientific">Faecalibacillus faecis</name>
    <dbReference type="NCBI Taxonomy" id="1982628"/>
    <lineage>
        <taxon>Bacteria</taxon>
        <taxon>Bacillati</taxon>
        <taxon>Bacillota</taxon>
        <taxon>Erysipelotrichia</taxon>
        <taxon>Erysipelotrichales</taxon>
        <taxon>Coprobacillaceae</taxon>
        <taxon>Faecalibacillus</taxon>
    </lineage>
</organism>
<dbReference type="InterPro" id="IPR036162">
    <property type="entry name" value="Resolvase-like_N_sf"/>
</dbReference>
<dbReference type="InterPro" id="IPR038109">
    <property type="entry name" value="DNA_bind_recomb_sf"/>
</dbReference>
<dbReference type="CDD" id="cd00338">
    <property type="entry name" value="Ser_Recombinase"/>
    <property type="match status" value="1"/>
</dbReference>
<dbReference type="Gene3D" id="3.40.50.1390">
    <property type="entry name" value="Resolvase, N-terminal catalytic domain"/>
    <property type="match status" value="1"/>
</dbReference>